<dbReference type="HOGENOM" id="CLU_3377371_0_0_1"/>
<proteinExistence type="predicted"/>
<evidence type="ECO:0000313" key="2">
    <source>
        <dbReference type="Proteomes" id="UP000001312"/>
    </source>
</evidence>
<accession>A7EL45</accession>
<dbReference type="AlphaFoldDB" id="A7EL45"/>
<organism evidence="1 2">
    <name type="scientific">Sclerotinia sclerotiorum (strain ATCC 18683 / 1980 / Ss-1)</name>
    <name type="common">White mold</name>
    <name type="synonym">Whetzelinia sclerotiorum</name>
    <dbReference type="NCBI Taxonomy" id="665079"/>
    <lineage>
        <taxon>Eukaryota</taxon>
        <taxon>Fungi</taxon>
        <taxon>Dikarya</taxon>
        <taxon>Ascomycota</taxon>
        <taxon>Pezizomycotina</taxon>
        <taxon>Leotiomycetes</taxon>
        <taxon>Helotiales</taxon>
        <taxon>Sclerotiniaceae</taxon>
        <taxon>Sclerotinia</taxon>
    </lineage>
</organism>
<dbReference type="KEGG" id="ssl:SS1G_06042"/>
<dbReference type="Proteomes" id="UP000001312">
    <property type="component" value="Unassembled WGS sequence"/>
</dbReference>
<gene>
    <name evidence="1" type="ORF">SS1G_06042</name>
</gene>
<reference evidence="2" key="1">
    <citation type="journal article" date="2011" name="PLoS Genet.">
        <title>Genomic analysis of the necrotrophic fungal pathogens Sclerotinia sclerotiorum and Botrytis cinerea.</title>
        <authorList>
            <person name="Amselem J."/>
            <person name="Cuomo C.A."/>
            <person name="van Kan J.A."/>
            <person name="Viaud M."/>
            <person name="Benito E.P."/>
            <person name="Couloux A."/>
            <person name="Coutinho P.M."/>
            <person name="de Vries R.P."/>
            <person name="Dyer P.S."/>
            <person name="Fillinger S."/>
            <person name="Fournier E."/>
            <person name="Gout L."/>
            <person name="Hahn M."/>
            <person name="Kohn L."/>
            <person name="Lapalu N."/>
            <person name="Plummer K.M."/>
            <person name="Pradier J.M."/>
            <person name="Quevillon E."/>
            <person name="Sharon A."/>
            <person name="Simon A."/>
            <person name="ten Have A."/>
            <person name="Tudzynski B."/>
            <person name="Tudzynski P."/>
            <person name="Wincker P."/>
            <person name="Andrew M."/>
            <person name="Anthouard V."/>
            <person name="Beever R.E."/>
            <person name="Beffa R."/>
            <person name="Benoit I."/>
            <person name="Bouzid O."/>
            <person name="Brault B."/>
            <person name="Chen Z."/>
            <person name="Choquer M."/>
            <person name="Collemare J."/>
            <person name="Cotton P."/>
            <person name="Danchin E.G."/>
            <person name="Da Silva C."/>
            <person name="Gautier A."/>
            <person name="Giraud C."/>
            <person name="Giraud T."/>
            <person name="Gonzalez C."/>
            <person name="Grossetete S."/>
            <person name="Guldener U."/>
            <person name="Henrissat B."/>
            <person name="Howlett B.J."/>
            <person name="Kodira C."/>
            <person name="Kretschmer M."/>
            <person name="Lappartient A."/>
            <person name="Leroch M."/>
            <person name="Levis C."/>
            <person name="Mauceli E."/>
            <person name="Neuveglise C."/>
            <person name="Oeser B."/>
            <person name="Pearson M."/>
            <person name="Poulain J."/>
            <person name="Poussereau N."/>
            <person name="Quesneville H."/>
            <person name="Rascle C."/>
            <person name="Schumacher J."/>
            <person name="Segurens B."/>
            <person name="Sexton A."/>
            <person name="Silva E."/>
            <person name="Sirven C."/>
            <person name="Soanes D.M."/>
            <person name="Talbot N.J."/>
            <person name="Templeton M."/>
            <person name="Yandava C."/>
            <person name="Yarden O."/>
            <person name="Zeng Q."/>
            <person name="Rollins J.A."/>
            <person name="Lebrun M.H."/>
            <person name="Dickman M."/>
        </authorList>
    </citation>
    <scope>NUCLEOTIDE SEQUENCE [LARGE SCALE GENOMIC DNA]</scope>
    <source>
        <strain evidence="2">ATCC 18683 / 1980 / Ss-1</strain>
    </source>
</reference>
<sequence length="34" mass="3899">MASCTVKNEAINRFVILITERKMIPLAVFLFSEL</sequence>
<dbReference type="GeneID" id="5489495"/>
<keyword evidence="2" id="KW-1185">Reference proteome</keyword>
<name>A7EL45_SCLS1</name>
<dbReference type="InParanoid" id="A7EL45"/>
<evidence type="ECO:0000313" key="1">
    <source>
        <dbReference type="EMBL" id="EDO03561.1"/>
    </source>
</evidence>
<dbReference type="RefSeq" id="XP_001593120.1">
    <property type="nucleotide sequence ID" value="XM_001593070.1"/>
</dbReference>
<dbReference type="EMBL" id="CH476627">
    <property type="protein sequence ID" value="EDO03561.1"/>
    <property type="molecule type" value="Genomic_DNA"/>
</dbReference>
<protein>
    <submittedName>
        <fullName evidence="1">Uncharacterized protein</fullName>
    </submittedName>
</protein>